<organism evidence="3 4">
    <name type="scientific">Geobacter pickeringii</name>
    <dbReference type="NCBI Taxonomy" id="345632"/>
    <lineage>
        <taxon>Bacteria</taxon>
        <taxon>Pseudomonadati</taxon>
        <taxon>Thermodesulfobacteriota</taxon>
        <taxon>Desulfuromonadia</taxon>
        <taxon>Geobacterales</taxon>
        <taxon>Geobacteraceae</taxon>
        <taxon>Geobacter</taxon>
    </lineage>
</organism>
<evidence type="ECO:0000259" key="2">
    <source>
        <dbReference type="Pfam" id="PF03781"/>
    </source>
</evidence>
<dbReference type="InterPro" id="IPR005532">
    <property type="entry name" value="SUMF_dom"/>
</dbReference>
<evidence type="ECO:0000313" key="4">
    <source>
        <dbReference type="Proteomes" id="UP000057609"/>
    </source>
</evidence>
<dbReference type="Pfam" id="PF03781">
    <property type="entry name" value="FGE-sulfatase"/>
    <property type="match status" value="1"/>
</dbReference>
<name>A0A0B5BFB9_9BACT</name>
<dbReference type="AlphaFoldDB" id="A0A0B5BFB9"/>
<evidence type="ECO:0000313" key="3">
    <source>
        <dbReference type="EMBL" id="AJE03230.1"/>
    </source>
</evidence>
<accession>A0A0B5BFB9</accession>
<dbReference type="Proteomes" id="UP000057609">
    <property type="component" value="Chromosome"/>
</dbReference>
<dbReference type="EMBL" id="CP009788">
    <property type="protein sequence ID" value="AJE03230.1"/>
    <property type="molecule type" value="Genomic_DNA"/>
</dbReference>
<keyword evidence="4" id="KW-1185">Reference proteome</keyword>
<feature type="signal peptide" evidence="1">
    <location>
        <begin position="1"/>
        <end position="23"/>
    </location>
</feature>
<feature type="domain" description="Sulfatase-modifying factor enzyme-like" evidence="2">
    <location>
        <begin position="33"/>
        <end position="249"/>
    </location>
</feature>
<proteinExistence type="predicted"/>
<dbReference type="SUPFAM" id="SSF56436">
    <property type="entry name" value="C-type lectin-like"/>
    <property type="match status" value="1"/>
</dbReference>
<dbReference type="GO" id="GO:0120147">
    <property type="term" value="F:formylglycine-generating oxidase activity"/>
    <property type="evidence" value="ECO:0007669"/>
    <property type="project" value="TreeGrafter"/>
</dbReference>
<dbReference type="KEGG" id="gpi:GPICK_07555"/>
<keyword evidence="1" id="KW-0732">Signal</keyword>
<gene>
    <name evidence="3" type="ORF">GPICK_07555</name>
</gene>
<dbReference type="STRING" id="345632.GPICK_07555"/>
<evidence type="ECO:0000256" key="1">
    <source>
        <dbReference type="SAM" id="SignalP"/>
    </source>
</evidence>
<dbReference type="PANTHER" id="PTHR23150:SF19">
    <property type="entry name" value="FORMYLGLYCINE-GENERATING ENZYME"/>
    <property type="match status" value="1"/>
</dbReference>
<dbReference type="Gene3D" id="3.90.1580.10">
    <property type="entry name" value="paralog of FGE (formylglycine-generating enzyme)"/>
    <property type="match status" value="1"/>
</dbReference>
<dbReference type="InterPro" id="IPR016187">
    <property type="entry name" value="CTDL_fold"/>
</dbReference>
<feature type="chain" id="PRO_5002098968" description="Sulfatase-modifying factor enzyme-like domain-containing protein" evidence="1">
    <location>
        <begin position="24"/>
        <end position="253"/>
    </location>
</feature>
<dbReference type="InterPro" id="IPR051043">
    <property type="entry name" value="Sulfatase_Mod_Factor_Kinase"/>
</dbReference>
<dbReference type="HOGENOM" id="CLU_012431_2_1_7"/>
<sequence>MPCCRTVALLLLAAGLCAPMARAASAPIPEIPLVHVTGGCFEMGDTFSDGGSDEKPVHRVCVDDFYLGKYEVTREIWQAVTGDKPESVAGGGSYPVEKVSWNDVRTFITLLRDRTGKNWRLPTEAEWEYAARSGGKKERFSGTDNQERLADYAWSAENSDGHVHPVGEKTPNALGIHDMGGNVWEWVQDRYDRDYYRQSPVSNPTGDPFGVNRIIRGGSALASAGFLRCSYRDYLAPDVKRPAVGFRLAIDSP</sequence>
<dbReference type="PANTHER" id="PTHR23150">
    <property type="entry name" value="SULFATASE MODIFYING FACTOR 1, 2"/>
    <property type="match status" value="1"/>
</dbReference>
<protein>
    <recommendedName>
        <fullName evidence="2">Sulfatase-modifying factor enzyme-like domain-containing protein</fullName>
    </recommendedName>
</protein>
<dbReference type="InterPro" id="IPR042095">
    <property type="entry name" value="SUMF_sf"/>
</dbReference>
<reference evidence="3 4" key="1">
    <citation type="journal article" date="2015" name="Genome Announc.">
        <title>Complete Genome of Geobacter pickeringii G13T, a Metal-Reducing Isolate from Sedimentary Kaolin Deposits.</title>
        <authorList>
            <person name="Badalamenti J.P."/>
            <person name="Bond D.R."/>
        </authorList>
    </citation>
    <scope>NUCLEOTIDE SEQUENCE [LARGE SCALE GENOMIC DNA]</scope>
    <source>
        <strain evidence="3 4">G13</strain>
    </source>
</reference>